<sequence>MSAFSWGVLRGQGLRPGDFVSVVLADTPDRSPGSTEAWGRVSTTEQLELVYRMTREVLAPGHQLIIPALVYRQDVEKVRSIVQNLATLLERDYRGSVPVDVTKLEIAEKGRRFGDWVSAFMGSYILADGIASRSGVIARTVVHHRARWKSVGGEPEVPTNGGRRKREWTIADVSPHAALHGNDQQDCPAVREDVDAETKVFRPGDYDGRILSLRAVQTAKHLESGEYLVEFHTDETCYAITENDRYRKCKHLPSTPEVAVSAPRCESDQETGEIRIESNRTVLLNTAVGVISIDHAGEPTLLLAQRSGHARNATNVVSATAGGVFEHRRGSDDADCDALGVPDPLTSVIRETREELGLDIARSDMVPVAVMLANIQGRPRMKNGETDRNNGQLVATICYLTLTDMSAADIMRQRQLHADWHTGRFELSDIVGISIPTPDDASVHGHEKVPTGGRVTVPTGGQMKVPASCSS</sequence>
<keyword evidence="2" id="KW-1185">Reference proteome</keyword>
<proteinExistence type="predicted"/>
<organism evidence="1 2">
    <name type="scientific">Rhodococcus sacchari</name>
    <dbReference type="NCBI Taxonomy" id="2962047"/>
    <lineage>
        <taxon>Bacteria</taxon>
        <taxon>Bacillati</taxon>
        <taxon>Actinomycetota</taxon>
        <taxon>Actinomycetes</taxon>
        <taxon>Mycobacteriales</taxon>
        <taxon>Nocardiaceae</taxon>
        <taxon>Rhodococcus</taxon>
    </lineage>
</organism>
<evidence type="ECO:0000313" key="1">
    <source>
        <dbReference type="EMBL" id="UYP18457.1"/>
    </source>
</evidence>
<dbReference type="Proteomes" id="UP001156484">
    <property type="component" value="Chromosome"/>
</dbReference>
<name>A0ACD4DEN1_9NOCA</name>
<evidence type="ECO:0000313" key="2">
    <source>
        <dbReference type="Proteomes" id="UP001156484"/>
    </source>
</evidence>
<dbReference type="EMBL" id="CP107551">
    <property type="protein sequence ID" value="UYP18457.1"/>
    <property type="molecule type" value="Genomic_DNA"/>
</dbReference>
<gene>
    <name evidence="1" type="ORF">OED52_17635</name>
</gene>
<protein>
    <submittedName>
        <fullName evidence="1">Uncharacterized protein</fullName>
    </submittedName>
</protein>
<reference evidence="1" key="1">
    <citation type="submission" date="2022-10" db="EMBL/GenBank/DDBJ databases">
        <title>Rhodococcus ferula Z13 complete genome.</title>
        <authorList>
            <person name="Long X."/>
            <person name="Zang M."/>
        </authorList>
    </citation>
    <scope>NUCLEOTIDE SEQUENCE</scope>
    <source>
        <strain evidence="1">Z13</strain>
    </source>
</reference>
<accession>A0ACD4DEN1</accession>